<gene>
    <name evidence="1" type="ORF">BD749_3263</name>
</gene>
<evidence type="ECO:0000313" key="1">
    <source>
        <dbReference type="EMBL" id="PKV63420.1"/>
    </source>
</evidence>
<comment type="caution">
    <text evidence="1">The sequence shown here is derived from an EMBL/GenBank/DDBJ whole genome shotgun (WGS) entry which is preliminary data.</text>
</comment>
<organism evidence="1 2">
    <name type="scientific">Pontibacter ramchanderi</name>
    <dbReference type="NCBI Taxonomy" id="1179743"/>
    <lineage>
        <taxon>Bacteria</taxon>
        <taxon>Pseudomonadati</taxon>
        <taxon>Bacteroidota</taxon>
        <taxon>Cytophagia</taxon>
        <taxon>Cytophagales</taxon>
        <taxon>Hymenobacteraceae</taxon>
        <taxon>Pontibacter</taxon>
    </lineage>
</organism>
<accession>A0A2N3U9J7</accession>
<sequence length="62" mass="7041">MGYTIGQELFRIILNKLLSGPLGKENPFFKILLKKGIGQILALQGVFKNERPLPTRERYQGP</sequence>
<protein>
    <submittedName>
        <fullName evidence="1">Uncharacterized protein</fullName>
    </submittedName>
</protein>
<keyword evidence="2" id="KW-1185">Reference proteome</keyword>
<evidence type="ECO:0000313" key="2">
    <source>
        <dbReference type="Proteomes" id="UP000233782"/>
    </source>
</evidence>
<name>A0A2N3U9J7_9BACT</name>
<dbReference type="EMBL" id="PJMU01000003">
    <property type="protein sequence ID" value="PKV63420.1"/>
    <property type="molecule type" value="Genomic_DNA"/>
</dbReference>
<proteinExistence type="predicted"/>
<reference evidence="1 2" key="1">
    <citation type="submission" date="2017-12" db="EMBL/GenBank/DDBJ databases">
        <title>Genomic Encyclopedia of Type Strains, Phase III (KMG-III): the genomes of soil and plant-associated and newly described type strains.</title>
        <authorList>
            <person name="Whitman W."/>
        </authorList>
    </citation>
    <scope>NUCLEOTIDE SEQUENCE [LARGE SCALE GENOMIC DNA]</scope>
    <source>
        <strain evidence="1 2">LP43</strain>
    </source>
</reference>
<dbReference type="Proteomes" id="UP000233782">
    <property type="component" value="Unassembled WGS sequence"/>
</dbReference>
<dbReference type="AlphaFoldDB" id="A0A2N3U9J7"/>